<keyword evidence="3 5" id="KW-1133">Transmembrane helix</keyword>
<dbReference type="InterPro" id="IPR033118">
    <property type="entry name" value="EXPERA"/>
</dbReference>
<protein>
    <recommendedName>
        <fullName evidence="7">EXPERA domain-containing protein</fullName>
    </recommendedName>
</protein>
<evidence type="ECO:0000256" key="3">
    <source>
        <dbReference type="ARBA" id="ARBA00022989"/>
    </source>
</evidence>
<dbReference type="Proteomes" id="UP001217918">
    <property type="component" value="Unassembled WGS sequence"/>
</dbReference>
<dbReference type="PANTHER" id="PTHR31204:SF1">
    <property type="entry name" value="SIGMA INTRACELLULAR RECEPTOR 2"/>
    <property type="match status" value="1"/>
</dbReference>
<proteinExistence type="predicted"/>
<dbReference type="Pfam" id="PF05241">
    <property type="entry name" value="EBP"/>
    <property type="match status" value="1"/>
</dbReference>
<keyword evidence="2 5" id="KW-0812">Transmembrane</keyword>
<evidence type="ECO:0000259" key="7">
    <source>
        <dbReference type="PROSITE" id="PS51751"/>
    </source>
</evidence>
<dbReference type="GO" id="GO:0016020">
    <property type="term" value="C:membrane"/>
    <property type="evidence" value="ECO:0007669"/>
    <property type="project" value="UniProtKB-SubCell"/>
</dbReference>
<evidence type="ECO:0000256" key="1">
    <source>
        <dbReference type="ARBA" id="ARBA00004141"/>
    </source>
</evidence>
<feature type="transmembrane region" description="Helical" evidence="6">
    <location>
        <begin position="180"/>
        <end position="198"/>
    </location>
</feature>
<comment type="subcellular location">
    <subcellularLocation>
        <location evidence="1">Membrane</location>
        <topology evidence="1">Multi-pass membrane protein</topology>
    </subcellularLocation>
</comment>
<evidence type="ECO:0000313" key="9">
    <source>
        <dbReference type="Proteomes" id="UP001217918"/>
    </source>
</evidence>
<evidence type="ECO:0000313" key="8">
    <source>
        <dbReference type="EMBL" id="KAK2067054.1"/>
    </source>
</evidence>
<name>A0AAD9HWX8_9PEZI</name>
<dbReference type="GO" id="GO:0005783">
    <property type="term" value="C:endoplasmic reticulum"/>
    <property type="evidence" value="ECO:0007669"/>
    <property type="project" value="TreeGrafter"/>
</dbReference>
<dbReference type="EMBL" id="JAQQPM010000001">
    <property type="protein sequence ID" value="KAK2067054.1"/>
    <property type="molecule type" value="Genomic_DNA"/>
</dbReference>
<dbReference type="PROSITE" id="PS51751">
    <property type="entry name" value="EXPERA"/>
    <property type="match status" value="1"/>
</dbReference>
<keyword evidence="9" id="KW-1185">Reference proteome</keyword>
<feature type="domain" description="EXPERA" evidence="7">
    <location>
        <begin position="38"/>
        <end position="197"/>
    </location>
</feature>
<organism evidence="8 9">
    <name type="scientific">Phyllachora maydis</name>
    <dbReference type="NCBI Taxonomy" id="1825666"/>
    <lineage>
        <taxon>Eukaryota</taxon>
        <taxon>Fungi</taxon>
        <taxon>Dikarya</taxon>
        <taxon>Ascomycota</taxon>
        <taxon>Pezizomycotina</taxon>
        <taxon>Sordariomycetes</taxon>
        <taxon>Sordariomycetidae</taxon>
        <taxon>Phyllachorales</taxon>
        <taxon>Phyllachoraceae</taxon>
        <taxon>Phyllachora</taxon>
    </lineage>
</organism>
<reference evidence="8" key="1">
    <citation type="journal article" date="2023" name="Mol. Plant Microbe Interact.">
        <title>Elucidating the Obligate Nature and Biological Capacity of an Invasive Fungal Corn Pathogen.</title>
        <authorList>
            <person name="MacCready J.S."/>
            <person name="Roggenkamp E.M."/>
            <person name="Gdanetz K."/>
            <person name="Chilvers M.I."/>
        </authorList>
    </citation>
    <scope>NUCLEOTIDE SEQUENCE</scope>
    <source>
        <strain evidence="8">PM02</strain>
    </source>
</reference>
<comment type="caution">
    <text evidence="8">The sequence shown here is derived from an EMBL/GenBank/DDBJ whole genome shotgun (WGS) entry which is preliminary data.</text>
</comment>
<dbReference type="PANTHER" id="PTHR31204">
    <property type="entry name" value="SIGMA INTRACELLULAR RECEPTOR 2"/>
    <property type="match status" value="1"/>
</dbReference>
<evidence type="ECO:0000256" key="4">
    <source>
        <dbReference type="ARBA" id="ARBA00023136"/>
    </source>
</evidence>
<feature type="transmembrane region" description="Helical" evidence="6">
    <location>
        <begin position="108"/>
        <end position="133"/>
    </location>
</feature>
<gene>
    <name evidence="8" type="ORF">P8C59_000822</name>
</gene>
<dbReference type="InterPro" id="IPR051987">
    <property type="entry name" value="Sigma-2_receptor-like"/>
</dbReference>
<feature type="transmembrane region" description="Helical" evidence="6">
    <location>
        <begin position="42"/>
        <end position="62"/>
    </location>
</feature>
<accession>A0AAD9HWX8</accession>
<evidence type="ECO:0000256" key="5">
    <source>
        <dbReference type="PROSITE-ProRule" id="PRU01087"/>
    </source>
</evidence>
<dbReference type="AlphaFoldDB" id="A0AAD9HWX8"/>
<evidence type="ECO:0000256" key="6">
    <source>
        <dbReference type="SAM" id="Phobius"/>
    </source>
</evidence>
<evidence type="ECO:0000256" key="2">
    <source>
        <dbReference type="ARBA" id="ARBA00022692"/>
    </source>
</evidence>
<feature type="transmembrane region" description="Helical" evidence="6">
    <location>
        <begin position="145"/>
        <end position="168"/>
    </location>
</feature>
<sequence>MSSASRRSDDDLYAEDWTDTWLVARLVVAMTARQKLWTDRIWMVWFCIQPFIILLADAVSLYPARLTGPGAPLHVLQRLQDWYVATYQDPIVAWRPATSAANGCHDSWIGAALHVELLFSLPVALLGVYRFAVAPRRGTSGPEELLLLVYAFETAFTTGLCMYDVFFWDPAVYSTAMKKTFLYQFYAPWLVLPSLLFVDMARRMLTRFRFADAVMTDKKIR</sequence>
<keyword evidence="4 5" id="KW-0472">Membrane</keyword>